<name>A0A385SYX9_9BACT</name>
<sequence>MRDVESGNPLSQPRSLSLIWDAKAIREIGNQYRVFVPEEESAQSLINLLRAGSSGTEASIVSQLNETITHDFETGNTILIDGWILSVTEVRQCALASATLQP</sequence>
<accession>A0A385SYX9</accession>
<evidence type="ECO:0000313" key="2">
    <source>
        <dbReference type="Proteomes" id="UP000266183"/>
    </source>
</evidence>
<reference evidence="2" key="1">
    <citation type="submission" date="2018-09" db="EMBL/GenBank/DDBJ databases">
        <title>Chryseolinea sp. KIS68-18 isolated from soil.</title>
        <authorList>
            <person name="Weon H.-Y."/>
            <person name="Kwon S.-W."/>
            <person name="Lee S.A."/>
        </authorList>
    </citation>
    <scope>NUCLEOTIDE SEQUENCE [LARGE SCALE GENOMIC DNA]</scope>
    <source>
        <strain evidence="2">KIS68-18</strain>
    </source>
</reference>
<organism evidence="1 2">
    <name type="scientific">Chryseolinea soli</name>
    <dbReference type="NCBI Taxonomy" id="2321403"/>
    <lineage>
        <taxon>Bacteria</taxon>
        <taxon>Pseudomonadati</taxon>
        <taxon>Bacteroidota</taxon>
        <taxon>Cytophagia</taxon>
        <taxon>Cytophagales</taxon>
        <taxon>Fulvivirgaceae</taxon>
        <taxon>Chryseolinea</taxon>
    </lineage>
</organism>
<dbReference type="Proteomes" id="UP000266183">
    <property type="component" value="Chromosome"/>
</dbReference>
<dbReference type="AlphaFoldDB" id="A0A385SYX9"/>
<dbReference type="EMBL" id="CP032382">
    <property type="protein sequence ID" value="AYB35327.1"/>
    <property type="molecule type" value="Genomic_DNA"/>
</dbReference>
<keyword evidence="2" id="KW-1185">Reference proteome</keyword>
<evidence type="ECO:0000313" key="1">
    <source>
        <dbReference type="EMBL" id="AYB35327.1"/>
    </source>
</evidence>
<proteinExistence type="predicted"/>
<gene>
    <name evidence="1" type="ORF">D4L85_34185</name>
</gene>
<dbReference type="KEGG" id="chk:D4L85_34185"/>
<protein>
    <submittedName>
        <fullName evidence="1">Uncharacterized protein</fullName>
    </submittedName>
</protein>